<protein>
    <submittedName>
        <fullName evidence="7">ABC transporter ATP-binding protein</fullName>
    </submittedName>
</protein>
<evidence type="ECO:0000256" key="1">
    <source>
        <dbReference type="ARBA" id="ARBA00005417"/>
    </source>
</evidence>
<dbReference type="RefSeq" id="WP_378057783.1">
    <property type="nucleotide sequence ID" value="NZ_JBHSIS010000009.1"/>
</dbReference>
<dbReference type="PROSITE" id="PS00211">
    <property type="entry name" value="ABC_TRANSPORTER_1"/>
    <property type="match status" value="1"/>
</dbReference>
<name>A0ABV9S2D6_9PSEU</name>
<evidence type="ECO:0000259" key="6">
    <source>
        <dbReference type="PROSITE" id="PS50893"/>
    </source>
</evidence>
<dbReference type="PROSITE" id="PS50893">
    <property type="entry name" value="ABC_TRANSPORTER_2"/>
    <property type="match status" value="1"/>
</dbReference>
<dbReference type="Proteomes" id="UP001595859">
    <property type="component" value="Unassembled WGS sequence"/>
</dbReference>
<dbReference type="InterPro" id="IPR050319">
    <property type="entry name" value="ABC_transp_ATP-bind"/>
</dbReference>
<evidence type="ECO:0000313" key="7">
    <source>
        <dbReference type="EMBL" id="MFC4855817.1"/>
    </source>
</evidence>
<dbReference type="Pfam" id="PF00005">
    <property type="entry name" value="ABC_tran"/>
    <property type="match status" value="1"/>
</dbReference>
<feature type="domain" description="ABC transporter" evidence="6">
    <location>
        <begin position="8"/>
        <end position="258"/>
    </location>
</feature>
<reference evidence="8" key="1">
    <citation type="journal article" date="2019" name="Int. J. Syst. Evol. Microbiol.">
        <title>The Global Catalogue of Microorganisms (GCM) 10K type strain sequencing project: providing services to taxonomists for standard genome sequencing and annotation.</title>
        <authorList>
            <consortium name="The Broad Institute Genomics Platform"/>
            <consortium name="The Broad Institute Genome Sequencing Center for Infectious Disease"/>
            <person name="Wu L."/>
            <person name="Ma J."/>
        </authorList>
    </citation>
    <scope>NUCLEOTIDE SEQUENCE [LARGE SCALE GENOMIC DNA]</scope>
    <source>
        <strain evidence="8">ZS-22-S1</strain>
    </source>
</reference>
<dbReference type="InterPro" id="IPR003439">
    <property type="entry name" value="ABC_transporter-like_ATP-bd"/>
</dbReference>
<organism evidence="7 8">
    <name type="scientific">Actinophytocola glycyrrhizae</name>
    <dbReference type="NCBI Taxonomy" id="2044873"/>
    <lineage>
        <taxon>Bacteria</taxon>
        <taxon>Bacillati</taxon>
        <taxon>Actinomycetota</taxon>
        <taxon>Actinomycetes</taxon>
        <taxon>Pseudonocardiales</taxon>
        <taxon>Pseudonocardiaceae</taxon>
    </lineage>
</organism>
<dbReference type="PANTHER" id="PTHR43776:SF7">
    <property type="entry name" value="D,D-DIPEPTIDE TRANSPORT ATP-BINDING PROTEIN DDPF-RELATED"/>
    <property type="match status" value="1"/>
</dbReference>
<evidence type="ECO:0000256" key="3">
    <source>
        <dbReference type="ARBA" id="ARBA00022741"/>
    </source>
</evidence>
<dbReference type="PANTHER" id="PTHR43776">
    <property type="entry name" value="TRANSPORT ATP-BINDING PROTEIN"/>
    <property type="match status" value="1"/>
</dbReference>
<dbReference type="EMBL" id="JBHSIS010000009">
    <property type="protein sequence ID" value="MFC4855817.1"/>
    <property type="molecule type" value="Genomic_DNA"/>
</dbReference>
<keyword evidence="8" id="KW-1185">Reference proteome</keyword>
<dbReference type="SMART" id="SM00382">
    <property type="entry name" value="AAA"/>
    <property type="match status" value="1"/>
</dbReference>
<evidence type="ECO:0000313" key="8">
    <source>
        <dbReference type="Proteomes" id="UP001595859"/>
    </source>
</evidence>
<evidence type="ECO:0000256" key="4">
    <source>
        <dbReference type="ARBA" id="ARBA00022840"/>
    </source>
</evidence>
<accession>A0ABV9S2D6</accession>
<comment type="caution">
    <text evidence="7">The sequence shown here is derived from an EMBL/GenBank/DDBJ whole genome shotgun (WGS) entry which is preliminary data.</text>
</comment>
<comment type="similarity">
    <text evidence="1">Belongs to the ABC transporter superfamily.</text>
</comment>
<dbReference type="CDD" id="cd03257">
    <property type="entry name" value="ABC_NikE_OppD_transporters"/>
    <property type="match status" value="1"/>
</dbReference>
<feature type="region of interest" description="Disordered" evidence="5">
    <location>
        <begin position="324"/>
        <end position="351"/>
    </location>
</feature>
<dbReference type="NCBIfam" id="TIGR01727">
    <property type="entry name" value="oligo_HPY"/>
    <property type="match status" value="1"/>
</dbReference>
<dbReference type="InterPro" id="IPR027417">
    <property type="entry name" value="P-loop_NTPase"/>
</dbReference>
<evidence type="ECO:0000256" key="2">
    <source>
        <dbReference type="ARBA" id="ARBA00022448"/>
    </source>
</evidence>
<keyword evidence="2" id="KW-0813">Transport</keyword>
<dbReference type="SUPFAM" id="SSF52540">
    <property type="entry name" value="P-loop containing nucleoside triphosphate hydrolases"/>
    <property type="match status" value="1"/>
</dbReference>
<dbReference type="GO" id="GO:0005524">
    <property type="term" value="F:ATP binding"/>
    <property type="evidence" value="ECO:0007669"/>
    <property type="project" value="UniProtKB-KW"/>
</dbReference>
<dbReference type="InterPro" id="IPR013563">
    <property type="entry name" value="Oligopep_ABC_C"/>
</dbReference>
<dbReference type="InterPro" id="IPR017871">
    <property type="entry name" value="ABC_transporter-like_CS"/>
</dbReference>
<dbReference type="Gene3D" id="3.40.50.300">
    <property type="entry name" value="P-loop containing nucleotide triphosphate hydrolases"/>
    <property type="match status" value="1"/>
</dbReference>
<dbReference type="Pfam" id="PF08352">
    <property type="entry name" value="oligo_HPY"/>
    <property type="match status" value="1"/>
</dbReference>
<gene>
    <name evidence="7" type="ORF">ACFPCV_20085</name>
</gene>
<sequence>MAEQEVVVRASGLVKAFPLTRTVFGRPLRTVRAVDGVDLAVHSGTTLGLVGESGSGKTTVAQLIARLSEPDEGTIEVGGTDVTRVRGKALKGVREQLQYIFQDPYGALDPTKTVGHAVAEPLLVHGRISRRDMAAHAGPLLERVALDPEFAFRRSDELSGGQRQRVCIARALALSPSVLIADEPTSALDLSTRSEILNLLMDIQQESGQAVVLVSHDFATVRHLAHRIAVMYFGRIVEEGTAAEIAESPAHPYTRALLSAVPVPNPDLQRSRQRTVLHGDLPDPAAPPVGCRFRSRCPVAMDACATDDPPLIQISPTRRVACLRHEPAAAASPPSPTSPSSVGTPDRAGTR</sequence>
<evidence type="ECO:0000256" key="5">
    <source>
        <dbReference type="SAM" id="MobiDB-lite"/>
    </source>
</evidence>
<proteinExistence type="inferred from homology"/>
<keyword evidence="3" id="KW-0547">Nucleotide-binding</keyword>
<dbReference type="InterPro" id="IPR003593">
    <property type="entry name" value="AAA+_ATPase"/>
</dbReference>
<keyword evidence="4 7" id="KW-0067">ATP-binding</keyword>